<organism evidence="1 2">
    <name type="scientific">Babesia gibsoni</name>
    <dbReference type="NCBI Taxonomy" id="33632"/>
    <lineage>
        <taxon>Eukaryota</taxon>
        <taxon>Sar</taxon>
        <taxon>Alveolata</taxon>
        <taxon>Apicomplexa</taxon>
        <taxon>Aconoidasida</taxon>
        <taxon>Piroplasmida</taxon>
        <taxon>Babesiidae</taxon>
        <taxon>Babesia</taxon>
    </lineage>
</organism>
<dbReference type="AlphaFoldDB" id="A0AAD8LIX4"/>
<comment type="caution">
    <text evidence="1">The sequence shown here is derived from an EMBL/GenBank/DDBJ whole genome shotgun (WGS) entry which is preliminary data.</text>
</comment>
<proteinExistence type="predicted"/>
<sequence length="146" mass="16625">MDPPVAADPESAELLDNESCLVCYEDLIRDIAVAYQAKEQGGWAVSKFCIDCIKQLLSSQFHRYIKSLETTTCAREQRALLDRGPPVNISDRIGFPLADTDEVYMLYELGSNKLLSPRLDGSVTGEERERLWEELKKFRFTNDSEE</sequence>
<accession>A0AAD8LIX4</accession>
<dbReference type="EMBL" id="JAVEPI010000004">
    <property type="protein sequence ID" value="KAK1442273.1"/>
    <property type="molecule type" value="Genomic_DNA"/>
</dbReference>
<name>A0AAD8LIX4_BABGI</name>
<dbReference type="Proteomes" id="UP001230268">
    <property type="component" value="Unassembled WGS sequence"/>
</dbReference>
<evidence type="ECO:0000313" key="1">
    <source>
        <dbReference type="EMBL" id="KAK1442273.1"/>
    </source>
</evidence>
<keyword evidence="2" id="KW-1185">Reference proteome</keyword>
<gene>
    <name evidence="1" type="ORF">BgAZ_403030</name>
</gene>
<evidence type="ECO:0000313" key="2">
    <source>
        <dbReference type="Proteomes" id="UP001230268"/>
    </source>
</evidence>
<protein>
    <submittedName>
        <fullName evidence="1">Uncharacterized protein</fullName>
    </submittedName>
</protein>
<reference evidence="1" key="1">
    <citation type="submission" date="2023-08" db="EMBL/GenBank/DDBJ databases">
        <title>Draft sequence of the Babesia gibsoni genome.</title>
        <authorList>
            <person name="Yamagishi J.Y."/>
            <person name="Xuan X.X."/>
        </authorList>
    </citation>
    <scope>NUCLEOTIDE SEQUENCE</scope>
    <source>
        <strain evidence="1">Azabu</strain>
    </source>
</reference>